<name>A0A139LVQ5_9BACE</name>
<dbReference type="AlphaFoldDB" id="A0A139LVQ5"/>
<dbReference type="EMBL" id="LTDF01000003">
    <property type="protein sequence ID" value="KXT55520.1"/>
    <property type="molecule type" value="Genomic_DNA"/>
</dbReference>
<accession>A0A139LVQ5</accession>
<sequence>MATNDNPFTESNELIAKLLKENNLEVMHLEMYLDSQNVVCVERTTYDAMCYKHTALKAFLECEGYDDFERAISE</sequence>
<comment type="caution">
    <text evidence="1">The sequence shown here is derived from an EMBL/GenBank/DDBJ whole genome shotgun (WGS) entry which is preliminary data.</text>
</comment>
<organism evidence="1">
    <name type="scientific">Bacteroides intestinalis</name>
    <dbReference type="NCBI Taxonomy" id="329854"/>
    <lineage>
        <taxon>Bacteria</taxon>
        <taxon>Pseudomonadati</taxon>
        <taxon>Bacteroidota</taxon>
        <taxon>Bacteroidia</taxon>
        <taxon>Bacteroidales</taxon>
        <taxon>Bacteroidaceae</taxon>
        <taxon>Bacteroides</taxon>
    </lineage>
</organism>
<protein>
    <submittedName>
        <fullName evidence="1">Uncharacterized protein</fullName>
    </submittedName>
</protein>
<reference evidence="1 2" key="1">
    <citation type="submission" date="2016-02" db="EMBL/GenBank/DDBJ databases">
        <authorList>
            <person name="Wen L."/>
            <person name="He K."/>
            <person name="Yang H."/>
        </authorList>
    </citation>
    <scope>NUCLEOTIDE SEQUENCE [LARGE SCALE GENOMIC DNA]</scope>
    <source>
        <strain evidence="1 2">KLE1704</strain>
    </source>
</reference>
<dbReference type="Proteomes" id="UP000070319">
    <property type="component" value="Unassembled WGS sequence"/>
</dbReference>
<evidence type="ECO:0000313" key="1">
    <source>
        <dbReference type="EMBL" id="KXT55520.1"/>
    </source>
</evidence>
<dbReference type="PATRIC" id="fig|329854.7.peg.50"/>
<gene>
    <name evidence="1" type="ORF">HMPREF2531_00051</name>
</gene>
<proteinExistence type="predicted"/>
<dbReference type="RefSeq" id="WP_061433598.1">
    <property type="nucleotide sequence ID" value="NZ_KQ968644.1"/>
</dbReference>
<evidence type="ECO:0000313" key="2">
    <source>
        <dbReference type="Proteomes" id="UP000070319"/>
    </source>
</evidence>